<dbReference type="SMART" id="SM00388">
    <property type="entry name" value="HisKA"/>
    <property type="match status" value="1"/>
</dbReference>
<name>A0ABT9A6V2_9BACT</name>
<dbReference type="SUPFAM" id="SSF52172">
    <property type="entry name" value="CheY-like"/>
    <property type="match status" value="1"/>
</dbReference>
<evidence type="ECO:0000259" key="10">
    <source>
        <dbReference type="PROSITE" id="PS50113"/>
    </source>
</evidence>
<dbReference type="PANTHER" id="PTHR43047:SF72">
    <property type="entry name" value="OSMOSENSING HISTIDINE PROTEIN KINASE SLN1"/>
    <property type="match status" value="1"/>
</dbReference>
<dbReference type="CDD" id="cd16922">
    <property type="entry name" value="HATPase_EvgS-ArcB-TorS-like"/>
    <property type="match status" value="1"/>
</dbReference>
<dbReference type="SMART" id="SM00387">
    <property type="entry name" value="HATPase_c"/>
    <property type="match status" value="1"/>
</dbReference>
<keyword evidence="3 6" id="KW-0597">Phosphoprotein</keyword>
<dbReference type="Pfam" id="PF00512">
    <property type="entry name" value="HisKA"/>
    <property type="match status" value="1"/>
</dbReference>
<dbReference type="EMBL" id="JAUQSX010000002">
    <property type="protein sequence ID" value="MDO7845564.1"/>
    <property type="molecule type" value="Genomic_DNA"/>
</dbReference>
<dbReference type="InterPro" id="IPR000700">
    <property type="entry name" value="PAS-assoc_C"/>
</dbReference>
<dbReference type="CDD" id="cd00130">
    <property type="entry name" value="PAS"/>
    <property type="match status" value="1"/>
</dbReference>
<dbReference type="PROSITE" id="PS50110">
    <property type="entry name" value="RESPONSE_REGULATORY"/>
    <property type="match status" value="1"/>
</dbReference>
<keyword evidence="4" id="KW-0808">Transferase</keyword>
<feature type="domain" description="PAS" evidence="9">
    <location>
        <begin position="327"/>
        <end position="391"/>
    </location>
</feature>
<dbReference type="Pfam" id="PF08448">
    <property type="entry name" value="PAS_4"/>
    <property type="match status" value="2"/>
</dbReference>
<evidence type="ECO:0000256" key="6">
    <source>
        <dbReference type="PROSITE-ProRule" id="PRU00169"/>
    </source>
</evidence>
<dbReference type="PROSITE" id="PS50109">
    <property type="entry name" value="HIS_KIN"/>
    <property type="match status" value="1"/>
</dbReference>
<dbReference type="InterPro" id="IPR035965">
    <property type="entry name" value="PAS-like_dom_sf"/>
</dbReference>
<evidence type="ECO:0000313" key="11">
    <source>
        <dbReference type="EMBL" id="MDO7845564.1"/>
    </source>
</evidence>
<dbReference type="Gene3D" id="3.40.50.2300">
    <property type="match status" value="1"/>
</dbReference>
<evidence type="ECO:0000313" key="12">
    <source>
        <dbReference type="Proteomes" id="UP001167796"/>
    </source>
</evidence>
<dbReference type="InterPro" id="IPR005467">
    <property type="entry name" value="His_kinase_dom"/>
</dbReference>
<gene>
    <name evidence="11" type="ORF">Q5H92_04290</name>
</gene>
<evidence type="ECO:0000259" key="8">
    <source>
        <dbReference type="PROSITE" id="PS50110"/>
    </source>
</evidence>
<dbReference type="PROSITE" id="PS50112">
    <property type="entry name" value="PAS"/>
    <property type="match status" value="1"/>
</dbReference>
<comment type="caution">
    <text evidence="11">The sequence shown here is derived from an EMBL/GenBank/DDBJ whole genome shotgun (WGS) entry which is preliminary data.</text>
</comment>
<dbReference type="InterPro" id="IPR004358">
    <property type="entry name" value="Sig_transdc_His_kin-like_C"/>
</dbReference>
<dbReference type="CDD" id="cd00082">
    <property type="entry name" value="HisKA"/>
    <property type="match status" value="1"/>
</dbReference>
<dbReference type="PROSITE" id="PS50113">
    <property type="entry name" value="PAC"/>
    <property type="match status" value="1"/>
</dbReference>
<evidence type="ECO:0000256" key="4">
    <source>
        <dbReference type="ARBA" id="ARBA00022679"/>
    </source>
</evidence>
<dbReference type="Gene3D" id="3.30.565.10">
    <property type="entry name" value="Histidine kinase-like ATPase, C-terminal domain"/>
    <property type="match status" value="1"/>
</dbReference>
<dbReference type="EC" id="2.7.13.3" evidence="2"/>
<dbReference type="InterPro" id="IPR003661">
    <property type="entry name" value="HisK_dim/P_dom"/>
</dbReference>
<dbReference type="NCBIfam" id="TIGR00229">
    <property type="entry name" value="sensory_box"/>
    <property type="match status" value="2"/>
</dbReference>
<keyword evidence="12" id="KW-1185">Reference proteome</keyword>
<sequence>MPDAPDASEAPCAAQLAAERACHAQTTAELAALKVRVAALEQQLSAAAGSAQRQRTQVLAAQREFYEAILNALPVEVVVWDDQQRSVFINSAALPDPVRRGQAIRQLPGGYFALYDSAPPPLAVSEQREYQFSMAADTSADVIFEELTTDAQQQQTLIMRHLRPVCHPNGTLRLTVSLGIDITARLLAERQQEQRKVQAMLRSQQKFIQQIMDTLPNALYLVNADGSLTSTNRAFRDMAAITRHSQGDATDPVVQEELRQITLFNQQVLATGQAETRELTFTTVAGEKIYYQVYKRPIKQVGGQTGVFTITTDVTALRKASLELERREKQYHDLVHYSQALICTHDLEGRLLSVNPAIERLMGAPATQLVGHNLREALLPERHSAFQAYLDGDESLLAQPRIASIRTHTGELHYLQYYTYRVTEEGYPPYVVASGYDVTEGHLAQQALRQAKQQAEENTQAKEAFLSRMSHEIRTPLNGVLGMAALLQKTDLTTAQQEYLRTMQHAGRHLLALVNDVLDMAKITAQHVQLENAPFDLALVLQGAGQTMAALAEQKGLAFTVEPLATDPARVVGDAYRLHQVLLNLLGNAIKFTETGSVRLGADVLHDTPTGLTLRFWVADTGIGMTADEQAHIFEAFAQANAETSRRFGGTGLGLAISQQLVAQMGGTLTLRSEPGQGTVFSFRLVLPRAAASAAPVPATPGVSCEKLRGRRILLAEDNLVNQQIARIVLENQGVHVTAVDNGLAALAQLENEDYDAAILDIRMPGLSGVEVTIAVRHQGNAHRAGIPIIALTANAFEADRATYLAAGMNACLTKPYEEAALCQLLLDLTEKS</sequence>
<evidence type="ECO:0000256" key="3">
    <source>
        <dbReference type="ARBA" id="ARBA00022553"/>
    </source>
</evidence>
<keyword evidence="5" id="KW-0418">Kinase</keyword>
<feature type="domain" description="PAC" evidence="10">
    <location>
        <begin position="275"/>
        <end position="326"/>
    </location>
</feature>
<dbReference type="Pfam" id="PF02518">
    <property type="entry name" value="HATPase_c"/>
    <property type="match status" value="1"/>
</dbReference>
<evidence type="ECO:0000256" key="1">
    <source>
        <dbReference type="ARBA" id="ARBA00000085"/>
    </source>
</evidence>
<dbReference type="SUPFAM" id="SSF55874">
    <property type="entry name" value="ATPase domain of HSP90 chaperone/DNA topoisomerase II/histidine kinase"/>
    <property type="match status" value="1"/>
</dbReference>
<feature type="domain" description="Histidine kinase" evidence="7">
    <location>
        <begin position="468"/>
        <end position="689"/>
    </location>
</feature>
<dbReference type="InterPro" id="IPR003594">
    <property type="entry name" value="HATPase_dom"/>
</dbReference>
<dbReference type="InterPro" id="IPR011006">
    <property type="entry name" value="CheY-like_superfamily"/>
</dbReference>
<evidence type="ECO:0000259" key="7">
    <source>
        <dbReference type="PROSITE" id="PS50109"/>
    </source>
</evidence>
<dbReference type="Gene3D" id="3.30.450.20">
    <property type="entry name" value="PAS domain"/>
    <property type="match status" value="3"/>
</dbReference>
<dbReference type="Gene3D" id="1.10.287.130">
    <property type="match status" value="1"/>
</dbReference>
<dbReference type="RefSeq" id="WP_305010258.1">
    <property type="nucleotide sequence ID" value="NZ_JAUQSX010000002.1"/>
</dbReference>
<dbReference type="CDD" id="cd17546">
    <property type="entry name" value="REC_hyHK_CKI1_RcsC-like"/>
    <property type="match status" value="1"/>
</dbReference>
<dbReference type="InterPro" id="IPR001789">
    <property type="entry name" value="Sig_transdc_resp-reg_receiver"/>
</dbReference>
<proteinExistence type="predicted"/>
<dbReference type="SUPFAM" id="SSF47384">
    <property type="entry name" value="Homodimeric domain of signal transducing histidine kinase"/>
    <property type="match status" value="1"/>
</dbReference>
<dbReference type="SMART" id="SM00448">
    <property type="entry name" value="REC"/>
    <property type="match status" value="1"/>
</dbReference>
<dbReference type="SMART" id="SM00091">
    <property type="entry name" value="PAS"/>
    <property type="match status" value="3"/>
</dbReference>
<reference evidence="11" key="1">
    <citation type="submission" date="2023-07" db="EMBL/GenBank/DDBJ databases">
        <authorList>
            <person name="Kim M.K."/>
        </authorList>
    </citation>
    <scope>NUCLEOTIDE SEQUENCE</scope>
    <source>
        <strain evidence="11">M29</strain>
    </source>
</reference>
<dbReference type="InterPro" id="IPR036097">
    <property type="entry name" value="HisK_dim/P_sf"/>
</dbReference>
<feature type="modified residue" description="4-aspartylphosphate" evidence="6">
    <location>
        <position position="761"/>
    </location>
</feature>
<dbReference type="Proteomes" id="UP001167796">
    <property type="component" value="Unassembled WGS sequence"/>
</dbReference>
<dbReference type="InterPro" id="IPR036890">
    <property type="entry name" value="HATPase_C_sf"/>
</dbReference>
<evidence type="ECO:0000256" key="2">
    <source>
        <dbReference type="ARBA" id="ARBA00012438"/>
    </source>
</evidence>
<dbReference type="PANTHER" id="PTHR43047">
    <property type="entry name" value="TWO-COMPONENT HISTIDINE PROTEIN KINASE"/>
    <property type="match status" value="1"/>
</dbReference>
<accession>A0ABT9A6V2</accession>
<comment type="catalytic activity">
    <reaction evidence="1">
        <text>ATP + protein L-histidine = ADP + protein N-phospho-L-histidine.</text>
        <dbReference type="EC" id="2.7.13.3"/>
    </reaction>
</comment>
<dbReference type="InterPro" id="IPR013656">
    <property type="entry name" value="PAS_4"/>
</dbReference>
<feature type="domain" description="Response regulatory" evidence="8">
    <location>
        <begin position="712"/>
        <end position="830"/>
    </location>
</feature>
<protein>
    <recommendedName>
        <fullName evidence="2">histidine kinase</fullName>
        <ecNumber evidence="2">2.7.13.3</ecNumber>
    </recommendedName>
</protein>
<dbReference type="Pfam" id="PF00072">
    <property type="entry name" value="Response_reg"/>
    <property type="match status" value="1"/>
</dbReference>
<evidence type="ECO:0000259" key="9">
    <source>
        <dbReference type="PROSITE" id="PS50112"/>
    </source>
</evidence>
<dbReference type="PRINTS" id="PR00344">
    <property type="entry name" value="BCTRLSENSOR"/>
</dbReference>
<evidence type="ECO:0000256" key="5">
    <source>
        <dbReference type="ARBA" id="ARBA00022777"/>
    </source>
</evidence>
<dbReference type="SUPFAM" id="SSF55785">
    <property type="entry name" value="PYP-like sensor domain (PAS domain)"/>
    <property type="match status" value="3"/>
</dbReference>
<organism evidence="11 12">
    <name type="scientific">Hymenobacter mellowenesis</name>
    <dbReference type="NCBI Taxonomy" id="3063995"/>
    <lineage>
        <taxon>Bacteria</taxon>
        <taxon>Pseudomonadati</taxon>
        <taxon>Bacteroidota</taxon>
        <taxon>Cytophagia</taxon>
        <taxon>Cytophagales</taxon>
        <taxon>Hymenobacteraceae</taxon>
        <taxon>Hymenobacter</taxon>
    </lineage>
</organism>
<dbReference type="InterPro" id="IPR000014">
    <property type="entry name" value="PAS"/>
</dbReference>